<sequence>METKDLNVSFNKSGGTAGSGGMTARVIFPIKWIREMDITPDDRKLKVTFDGKRIILEKKNKG</sequence>
<evidence type="ECO:0008006" key="3">
    <source>
        <dbReference type="Google" id="ProtNLM"/>
    </source>
</evidence>
<reference evidence="1 2" key="1">
    <citation type="submission" date="2018-03" db="EMBL/GenBank/DDBJ databases">
        <title>Genome sequence of Clostridium luticellarii DSM 29923.</title>
        <authorList>
            <person name="Poehlein A."/>
            <person name="Daniel R."/>
        </authorList>
    </citation>
    <scope>NUCLEOTIDE SEQUENCE [LARGE SCALE GENOMIC DNA]</scope>
    <source>
        <strain evidence="1 2">DSM 29923</strain>
    </source>
</reference>
<proteinExistence type="predicted"/>
<dbReference type="OrthoDB" id="1757291at2"/>
<dbReference type="EMBL" id="PVXP01000015">
    <property type="protein sequence ID" value="PRR85504.1"/>
    <property type="molecule type" value="Genomic_DNA"/>
</dbReference>
<dbReference type="Proteomes" id="UP000237798">
    <property type="component" value="Unassembled WGS sequence"/>
</dbReference>
<dbReference type="AlphaFoldDB" id="A0A2T0BNQ1"/>
<name>A0A2T0BNQ1_9CLOT</name>
<accession>A0A2T0BNQ1</accession>
<organism evidence="1 2">
    <name type="scientific">Clostridium luticellarii</name>
    <dbReference type="NCBI Taxonomy" id="1691940"/>
    <lineage>
        <taxon>Bacteria</taxon>
        <taxon>Bacillati</taxon>
        <taxon>Bacillota</taxon>
        <taxon>Clostridia</taxon>
        <taxon>Eubacteriales</taxon>
        <taxon>Clostridiaceae</taxon>
        <taxon>Clostridium</taxon>
    </lineage>
</organism>
<comment type="caution">
    <text evidence="1">The sequence shown here is derived from an EMBL/GenBank/DDBJ whole genome shotgun (WGS) entry which is preliminary data.</text>
</comment>
<protein>
    <recommendedName>
        <fullName evidence="3">SpoVT-AbrB domain-containing protein</fullName>
    </recommendedName>
</protein>
<keyword evidence="2" id="KW-1185">Reference proteome</keyword>
<dbReference type="RefSeq" id="WP_106009004.1">
    <property type="nucleotide sequence ID" value="NZ_PVXP01000015.1"/>
</dbReference>
<evidence type="ECO:0000313" key="2">
    <source>
        <dbReference type="Proteomes" id="UP000237798"/>
    </source>
</evidence>
<gene>
    <name evidence="1" type="ORF">CLLU_14250</name>
</gene>
<evidence type="ECO:0000313" key="1">
    <source>
        <dbReference type="EMBL" id="PRR85504.1"/>
    </source>
</evidence>